<dbReference type="EMBL" id="PUGF01000001">
    <property type="protein sequence ID" value="PRC94852.1"/>
    <property type="molecule type" value="Genomic_DNA"/>
</dbReference>
<feature type="chain" id="PRO_5015485081" evidence="1">
    <location>
        <begin position="20"/>
        <end position="141"/>
    </location>
</feature>
<sequence>MNKLFVFSFLSALSLSSLAQTSNVETITMTADKEGMLRAQKYTMLPDEFYNFVGTYELSNGMTLSLYSRSSEMFAQLNNQARLRIIATASNSFISLDRQLKMRIDLDQNGEASGEVYIPVPSPVIASSDNGNQQFKVLTLH</sequence>
<dbReference type="AlphaFoldDB" id="A0A2S9H4E3"/>
<name>A0A2S9H4E3_9BURK</name>
<gene>
    <name evidence="2" type="ORF">S2091_0047</name>
</gene>
<accession>A0A2S9H4E3</accession>
<dbReference type="RefSeq" id="WP_105529774.1">
    <property type="nucleotide sequence ID" value="NZ_PUGF01000001.1"/>
</dbReference>
<dbReference type="OrthoDB" id="8759851at2"/>
<keyword evidence="1" id="KW-0732">Signal</keyword>
<protein>
    <submittedName>
        <fullName evidence="2">Uncharacterized protein</fullName>
    </submittedName>
</protein>
<organism evidence="2 3">
    <name type="scientific">Solimicrobium silvestre</name>
    <dbReference type="NCBI Taxonomy" id="2099400"/>
    <lineage>
        <taxon>Bacteria</taxon>
        <taxon>Pseudomonadati</taxon>
        <taxon>Pseudomonadota</taxon>
        <taxon>Betaproteobacteria</taxon>
        <taxon>Burkholderiales</taxon>
        <taxon>Oxalobacteraceae</taxon>
        <taxon>Solimicrobium</taxon>
    </lineage>
</organism>
<proteinExistence type="predicted"/>
<evidence type="ECO:0000313" key="2">
    <source>
        <dbReference type="EMBL" id="PRC94852.1"/>
    </source>
</evidence>
<reference evidence="2 3" key="1">
    <citation type="submission" date="2018-02" db="EMBL/GenBank/DDBJ databases">
        <title>Solimicrobium silvestre gen. nov., sp. nov., isolated from alpine forest soil.</title>
        <authorList>
            <person name="Margesin R."/>
            <person name="Albuquerque L."/>
            <person name="Zhang D.-C."/>
            <person name="Froufe H.J.C."/>
            <person name="Severino R."/>
            <person name="Roxo I."/>
            <person name="Egas C."/>
            <person name="Da Costa M.S."/>
        </authorList>
    </citation>
    <scope>NUCLEOTIDE SEQUENCE [LARGE SCALE GENOMIC DNA]</scope>
    <source>
        <strain evidence="2 3">S20-91</strain>
    </source>
</reference>
<comment type="caution">
    <text evidence="2">The sequence shown here is derived from an EMBL/GenBank/DDBJ whole genome shotgun (WGS) entry which is preliminary data.</text>
</comment>
<feature type="signal peptide" evidence="1">
    <location>
        <begin position="1"/>
        <end position="19"/>
    </location>
</feature>
<evidence type="ECO:0000313" key="3">
    <source>
        <dbReference type="Proteomes" id="UP000237839"/>
    </source>
</evidence>
<evidence type="ECO:0000256" key="1">
    <source>
        <dbReference type="SAM" id="SignalP"/>
    </source>
</evidence>
<keyword evidence="3" id="KW-1185">Reference proteome</keyword>
<dbReference type="Proteomes" id="UP000237839">
    <property type="component" value="Unassembled WGS sequence"/>
</dbReference>